<dbReference type="InterPro" id="IPR036737">
    <property type="entry name" value="OmpA-like_sf"/>
</dbReference>
<proteinExistence type="predicted"/>
<dbReference type="PANTHER" id="PTHR30329">
    <property type="entry name" value="STATOR ELEMENT OF FLAGELLAR MOTOR COMPLEX"/>
    <property type="match status" value="1"/>
</dbReference>
<dbReference type="CDD" id="cd07185">
    <property type="entry name" value="OmpA_C-like"/>
    <property type="match status" value="1"/>
</dbReference>
<dbReference type="Gene3D" id="2.120.10.30">
    <property type="entry name" value="TolB, C-terminal domain"/>
    <property type="match status" value="1"/>
</dbReference>
<reference evidence="7 8" key="1">
    <citation type="submission" date="2016-01" db="EMBL/GenBank/DDBJ databases">
        <title>The draft genome sequence of Aquimarina sp. RZW4-3-2.</title>
        <authorList>
            <person name="Wang Y."/>
        </authorList>
    </citation>
    <scope>NUCLEOTIDE SEQUENCE [LARGE SCALE GENOMIC DNA]</scope>
    <source>
        <strain evidence="7 8">RZW4-3-2</strain>
    </source>
</reference>
<accession>A0A162WRF9</accession>
<sequence>MGKRLLKSLLFVIVFLSLGTVFSQEKRLEKAKTQYDRYEYINAQETYLKVAEKGYRSADLFRNLGDSYYFNGQLNEASKWYKELINSYPEDIAPEYYFRYAQTLKANDNYKEADIYLNKFADVNADDQRAKMYKRDPNYLQRIDFQSGRYEIENLEINSSFTDFGTAFYGDNIVFSSSRDTLIFTKSIHQWNNEAFLQLFKAEYDSVNGELSEIEKFGKRINSKFHESTPTFTKDGKTIYFTRNNYIDKKLGKDKRGTNKLKIYRSVKADDGTWSSPEGLPFNSDEYSTAHPTLSVDQQTLYFASDMPGGRGLSDIYKVAINTDGTFGEPENLGERINTEGKETFPFISDNNELYFSSNGQIGLGGLDVYVTHLEPKTKQEGDIINVGKPVNGTKDDFAFIIDYKTKKGFFSSNREGGKGGDDIYGFVELEELRNFCEITIAGTVKDKDTNEFISGAKVTILDSNNTIIETIVVGDDGAYTSTKKIECNTKYFVRAEKDEYVTVEELKDTPNETETLQVPLLLEKKIKSAEIGDDLAKLLSLNKIYFDFDAFYIRTDASVELAKVIEVMKQYPEMKIEVGSHTDSHGDDNYNLRLSEQRAKATVAYMIKNGISVERLTGKGYGETQPVNDCGNDTNCTKDEYQLNRRSEFIIVK</sequence>
<dbReference type="PROSITE" id="PS50005">
    <property type="entry name" value="TPR"/>
    <property type="match status" value="1"/>
</dbReference>
<dbReference type="EMBL" id="LQRT01000058">
    <property type="protein sequence ID" value="KZS38260.1"/>
    <property type="molecule type" value="Genomic_DNA"/>
</dbReference>
<dbReference type="SMART" id="SM00028">
    <property type="entry name" value="TPR"/>
    <property type="match status" value="3"/>
</dbReference>
<keyword evidence="3" id="KW-0998">Cell outer membrane</keyword>
<dbReference type="InterPro" id="IPR011990">
    <property type="entry name" value="TPR-like_helical_dom_sf"/>
</dbReference>
<dbReference type="AlphaFoldDB" id="A0A162WRF9"/>
<dbReference type="Proteomes" id="UP000076715">
    <property type="component" value="Unassembled WGS sequence"/>
</dbReference>
<keyword evidence="7" id="KW-0969">Cilium</keyword>
<comment type="caution">
    <text evidence="7">The sequence shown here is derived from an EMBL/GenBank/DDBJ whole genome shotgun (WGS) entry which is preliminary data.</text>
</comment>
<keyword evidence="7" id="KW-0282">Flagellum</keyword>
<dbReference type="Gene3D" id="1.25.40.10">
    <property type="entry name" value="Tetratricopeptide repeat domain"/>
    <property type="match status" value="1"/>
</dbReference>
<feature type="repeat" description="TPR" evidence="4">
    <location>
        <begin position="58"/>
        <end position="91"/>
    </location>
</feature>
<dbReference type="Gene3D" id="3.30.1330.60">
    <property type="entry name" value="OmpA-like domain"/>
    <property type="match status" value="1"/>
</dbReference>
<keyword evidence="8" id="KW-1185">Reference proteome</keyword>
<dbReference type="PROSITE" id="PS51123">
    <property type="entry name" value="OMPA_2"/>
    <property type="match status" value="1"/>
</dbReference>
<dbReference type="PRINTS" id="PR01021">
    <property type="entry name" value="OMPADOMAIN"/>
</dbReference>
<evidence type="ECO:0000256" key="3">
    <source>
        <dbReference type="ARBA" id="ARBA00023237"/>
    </source>
</evidence>
<dbReference type="InterPro" id="IPR008969">
    <property type="entry name" value="CarboxyPept-like_regulatory"/>
</dbReference>
<keyword evidence="7" id="KW-0966">Cell projection</keyword>
<dbReference type="SUPFAM" id="SSF49464">
    <property type="entry name" value="Carboxypeptidase regulatory domain-like"/>
    <property type="match status" value="1"/>
</dbReference>
<dbReference type="SUPFAM" id="SSF48452">
    <property type="entry name" value="TPR-like"/>
    <property type="match status" value="1"/>
</dbReference>
<dbReference type="Gene3D" id="2.60.40.1120">
    <property type="entry name" value="Carboxypeptidase-like, regulatory domain"/>
    <property type="match status" value="1"/>
</dbReference>
<name>A0A162WRF9_9FLAO</name>
<organism evidence="7 8">
    <name type="scientific">Aquimarina aggregata</name>
    <dbReference type="NCBI Taxonomy" id="1642818"/>
    <lineage>
        <taxon>Bacteria</taxon>
        <taxon>Pseudomonadati</taxon>
        <taxon>Bacteroidota</taxon>
        <taxon>Flavobacteriia</taxon>
        <taxon>Flavobacteriales</taxon>
        <taxon>Flavobacteriaceae</taxon>
        <taxon>Aquimarina</taxon>
    </lineage>
</organism>
<dbReference type="STRING" id="1642818.AWE51_16985"/>
<dbReference type="InterPro" id="IPR011042">
    <property type="entry name" value="6-blade_b-propeller_TolB-like"/>
</dbReference>
<dbReference type="SUPFAM" id="SSF82171">
    <property type="entry name" value="DPP6 N-terminal domain-like"/>
    <property type="match status" value="1"/>
</dbReference>
<dbReference type="InterPro" id="IPR011659">
    <property type="entry name" value="WD40"/>
</dbReference>
<keyword evidence="4" id="KW-0802">TPR repeat</keyword>
<protein>
    <submittedName>
        <fullName evidence="7">Flagellar motor protein MotB</fullName>
    </submittedName>
</protein>
<evidence type="ECO:0000256" key="2">
    <source>
        <dbReference type="ARBA" id="ARBA00023136"/>
    </source>
</evidence>
<evidence type="ECO:0000313" key="7">
    <source>
        <dbReference type="EMBL" id="KZS38260.1"/>
    </source>
</evidence>
<dbReference type="SUPFAM" id="SSF103088">
    <property type="entry name" value="OmpA-like"/>
    <property type="match status" value="1"/>
</dbReference>
<dbReference type="PANTHER" id="PTHR30329:SF21">
    <property type="entry name" value="LIPOPROTEIN YIAD-RELATED"/>
    <property type="match status" value="1"/>
</dbReference>
<dbReference type="Pfam" id="PF00691">
    <property type="entry name" value="OmpA"/>
    <property type="match status" value="1"/>
</dbReference>
<dbReference type="InterPro" id="IPR006664">
    <property type="entry name" value="OMP_bac"/>
</dbReference>
<evidence type="ECO:0000256" key="5">
    <source>
        <dbReference type="PROSITE-ProRule" id="PRU00473"/>
    </source>
</evidence>
<dbReference type="InterPro" id="IPR050330">
    <property type="entry name" value="Bact_OuterMem_StrucFunc"/>
</dbReference>
<comment type="subcellular location">
    <subcellularLocation>
        <location evidence="1">Cell outer membrane</location>
    </subcellularLocation>
</comment>
<dbReference type="OrthoDB" id="9809364at2"/>
<evidence type="ECO:0000259" key="6">
    <source>
        <dbReference type="PROSITE" id="PS51123"/>
    </source>
</evidence>
<evidence type="ECO:0000313" key="8">
    <source>
        <dbReference type="Proteomes" id="UP000076715"/>
    </source>
</evidence>
<dbReference type="InterPro" id="IPR019734">
    <property type="entry name" value="TPR_rpt"/>
</dbReference>
<evidence type="ECO:0000256" key="4">
    <source>
        <dbReference type="PROSITE-ProRule" id="PRU00339"/>
    </source>
</evidence>
<dbReference type="RefSeq" id="WP_066319030.1">
    <property type="nucleotide sequence ID" value="NZ_LQRT01000058.1"/>
</dbReference>
<feature type="domain" description="OmpA-like" evidence="6">
    <location>
        <begin position="534"/>
        <end position="654"/>
    </location>
</feature>
<dbReference type="Pfam" id="PF13181">
    <property type="entry name" value="TPR_8"/>
    <property type="match status" value="2"/>
</dbReference>
<dbReference type="Pfam" id="PF07676">
    <property type="entry name" value="PD40"/>
    <property type="match status" value="2"/>
</dbReference>
<evidence type="ECO:0000256" key="1">
    <source>
        <dbReference type="ARBA" id="ARBA00004442"/>
    </source>
</evidence>
<dbReference type="GO" id="GO:0009279">
    <property type="term" value="C:cell outer membrane"/>
    <property type="evidence" value="ECO:0007669"/>
    <property type="project" value="UniProtKB-SubCell"/>
</dbReference>
<dbReference type="InterPro" id="IPR006665">
    <property type="entry name" value="OmpA-like"/>
</dbReference>
<gene>
    <name evidence="7" type="ORF">AWE51_16985</name>
</gene>
<keyword evidence="2 5" id="KW-0472">Membrane</keyword>